<dbReference type="EMBL" id="CP101717">
    <property type="protein sequence ID" value="WLD58346.1"/>
    <property type="molecule type" value="Genomic_DNA"/>
</dbReference>
<dbReference type="AlphaFoldDB" id="A0AB38YG73"/>
<dbReference type="Gene3D" id="2.130.10.10">
    <property type="entry name" value="YVTN repeat-like/Quinoprotein amine dehydrogenase"/>
    <property type="match status" value="2"/>
</dbReference>
<sequence length="317" mass="34379">MKDLKMRRMLLQLALIPVALVLGITVAYWWNHADEETATFEQAVPSLSYEHTNHLHGIGLDAETQRLILATHYGLFGLENGQLYQLGARRDDFMGMSVDPNNPKRLFVSGHPPRGGNLGVLYSDDGGVSFTQVLSGVDNEIVDFHAMTISPVDTQRVYGFYAGQLYQTVDAGNAWHLPAMEGLPGQGFCWGAPCLAADGHDADVIYAGTVDGALVSHDGGEQWRLLSDRTGAVAAIGSDLHVDQRLIAHTAEYGVAVSSDGGASWAAINDGLSFAQNDLVFAFVFDPLRPDVAYLATTGNQVYRTDDVSAGRWERLL</sequence>
<dbReference type="SUPFAM" id="SSF110296">
    <property type="entry name" value="Oligoxyloglucan reducing end-specific cellobiohydrolase"/>
    <property type="match status" value="1"/>
</dbReference>
<dbReference type="PANTHER" id="PTHR43739">
    <property type="entry name" value="XYLOGLUCANASE (EUROFUNG)"/>
    <property type="match status" value="1"/>
</dbReference>
<dbReference type="GO" id="GO:0010411">
    <property type="term" value="P:xyloglucan metabolic process"/>
    <property type="evidence" value="ECO:0007669"/>
    <property type="project" value="TreeGrafter"/>
</dbReference>
<dbReference type="InterPro" id="IPR015943">
    <property type="entry name" value="WD40/YVTN_repeat-like_dom_sf"/>
</dbReference>
<gene>
    <name evidence="1" type="ORF">NFC81_00790</name>
</gene>
<accession>A0AB38YG73</accession>
<dbReference type="InterPro" id="IPR052025">
    <property type="entry name" value="Xyloglucanase_GH74"/>
</dbReference>
<reference evidence="1" key="1">
    <citation type="submission" date="2022-07" db="EMBL/GenBank/DDBJ databases">
        <title>Complete genome sequence of Salinispirillum sp. LH10-3-1 capable of multiple carbohydrate inversion isolated from a soda lake.</title>
        <authorList>
            <person name="Liu J."/>
            <person name="Zhai Y."/>
            <person name="Zhang H."/>
            <person name="Yang H."/>
            <person name="Qu J."/>
            <person name="Li J."/>
        </authorList>
    </citation>
    <scope>NUCLEOTIDE SEQUENCE</scope>
    <source>
        <strain evidence="1">LH 10-3-1</strain>
    </source>
</reference>
<protein>
    <recommendedName>
        <fullName evidence="2">Exo-alpha-sialidase</fullName>
    </recommendedName>
</protein>
<organism evidence="1">
    <name type="scientific">Salinispirillum sp. LH 10-3-1</name>
    <dbReference type="NCBI Taxonomy" id="2952525"/>
    <lineage>
        <taxon>Bacteria</taxon>
        <taxon>Pseudomonadati</taxon>
        <taxon>Pseudomonadota</taxon>
        <taxon>Gammaproteobacteria</taxon>
        <taxon>Oceanospirillales</taxon>
        <taxon>Saccharospirillaceae</taxon>
        <taxon>Salinispirillum</taxon>
    </lineage>
</organism>
<dbReference type="PANTHER" id="PTHR43739:SF5">
    <property type="entry name" value="EXO-ALPHA-SIALIDASE"/>
    <property type="match status" value="1"/>
</dbReference>
<evidence type="ECO:0000313" key="1">
    <source>
        <dbReference type="EMBL" id="WLD58346.1"/>
    </source>
</evidence>
<dbReference type="RefSeq" id="WP_304995632.1">
    <property type="nucleotide sequence ID" value="NZ_CP101717.1"/>
</dbReference>
<name>A0AB38YG73_9GAMM</name>
<proteinExistence type="predicted"/>
<evidence type="ECO:0008006" key="2">
    <source>
        <dbReference type="Google" id="ProtNLM"/>
    </source>
</evidence>